<dbReference type="InterPro" id="IPR056794">
    <property type="entry name" value="PATL1-6_C_GOLD"/>
</dbReference>
<reference evidence="6" key="1">
    <citation type="journal article" date="2023" name="Plant J.">
        <title>The genome of the king protea, Protea cynaroides.</title>
        <authorList>
            <person name="Chang J."/>
            <person name="Duong T.A."/>
            <person name="Schoeman C."/>
            <person name="Ma X."/>
            <person name="Roodt D."/>
            <person name="Barker N."/>
            <person name="Li Z."/>
            <person name="Van de Peer Y."/>
            <person name="Mizrachi E."/>
        </authorList>
    </citation>
    <scope>NUCLEOTIDE SEQUENCE</scope>
    <source>
        <tissue evidence="6">Young leaves</tissue>
    </source>
</reference>
<dbReference type="CDD" id="cd00170">
    <property type="entry name" value="SEC14"/>
    <property type="match status" value="1"/>
</dbReference>
<feature type="region of interest" description="Disordered" evidence="4">
    <location>
        <begin position="122"/>
        <end position="236"/>
    </location>
</feature>
<keyword evidence="3" id="KW-0472">Membrane</keyword>
<dbReference type="SMART" id="SM01100">
    <property type="entry name" value="CRAL_TRIO_N"/>
    <property type="match status" value="1"/>
</dbReference>
<dbReference type="SUPFAM" id="SSF52087">
    <property type="entry name" value="CRAL/TRIO domain"/>
    <property type="match status" value="1"/>
</dbReference>
<dbReference type="Pfam" id="PF03765">
    <property type="entry name" value="CRAL_TRIO_N"/>
    <property type="match status" value="1"/>
</dbReference>
<dbReference type="PANTHER" id="PTHR45932">
    <property type="entry name" value="PATELLIN-1"/>
    <property type="match status" value="1"/>
</dbReference>
<proteinExistence type="predicted"/>
<feature type="region of interest" description="Disordered" evidence="4">
    <location>
        <begin position="70"/>
        <end position="89"/>
    </location>
</feature>
<evidence type="ECO:0000256" key="3">
    <source>
        <dbReference type="ARBA" id="ARBA00023136"/>
    </source>
</evidence>
<gene>
    <name evidence="6" type="ORF">NE237_032899</name>
</gene>
<dbReference type="OrthoDB" id="75724at2759"/>
<protein>
    <recommendedName>
        <fullName evidence="5">CRAL-TRIO domain-containing protein</fullName>
    </recommendedName>
</protein>
<dbReference type="PROSITE" id="PS50191">
    <property type="entry name" value="CRAL_TRIO"/>
    <property type="match status" value="1"/>
</dbReference>
<dbReference type="InterPro" id="IPR036865">
    <property type="entry name" value="CRAL-TRIO_dom_sf"/>
</dbReference>
<dbReference type="PANTHER" id="PTHR45932:SF2">
    <property type="entry name" value="PATELLIN-4"/>
    <property type="match status" value="1"/>
</dbReference>
<evidence type="ECO:0000259" key="5">
    <source>
        <dbReference type="PROSITE" id="PS50191"/>
    </source>
</evidence>
<keyword evidence="2" id="KW-0813">Transport</keyword>
<sequence>MTAEVKAEETQVAEIPVSGPEEATKVVEETSPAILVVETVKVAEDDADAKKVDETKIIEVEEKKIEAEAVAGAGDSGAGVTKSSSFKEESNFLSDLKEFEKKALIELRSKLEEAILENKLFKKEEAKKEEKKEEEKSAEEEAKKEEKKEEEKPVEEEKKEEEEAKKEEKKEEEEASVEGAEKEEEKPAVEGEEKEENAVQSEAEAEEKPAQEEAIEKEKSTTEGEEEKKPDVVTEEKAVEADKDISLWGVPLLSSKGAEGTDVILLKFLRARDFKVNDALEMLKNTLQWRKEQNIDSILDEDLGSDLNSVAYMNGVDREGHPVCYNVYGVFQDEKLYQKTFGTEEKRNQFLRWRFQLMEKGIQKLDLKPGGISSLLQITDLKNTPGPSKKELRLATKAGVGLLQDNYPELVARNIFINVPFWYYAFNALLSPFFTQRTKSKFVFARPSKAFETLLKYISAENIPIQYGGLKRENESEFSVEDGGVSELILKSGGTETVEIPLPQEGTIALWDLTVLGWEVTYKEEFIPDDEGSYTVIVQKEKKISASDEPFRNSFRNNEPGKIVITIENASYKKKRVLYRFKTK</sequence>
<dbReference type="Gene3D" id="3.40.525.10">
    <property type="entry name" value="CRAL-TRIO lipid binding domain"/>
    <property type="match status" value="1"/>
</dbReference>
<feature type="compositionally biased region" description="Basic and acidic residues" evidence="4">
    <location>
        <begin position="179"/>
        <end position="191"/>
    </location>
</feature>
<dbReference type="GO" id="GO:0016020">
    <property type="term" value="C:membrane"/>
    <property type="evidence" value="ECO:0007669"/>
    <property type="project" value="UniProtKB-SubCell"/>
</dbReference>
<feature type="domain" description="CRAL-TRIO" evidence="5">
    <location>
        <begin position="300"/>
        <end position="475"/>
    </location>
</feature>
<dbReference type="SUPFAM" id="SSF46938">
    <property type="entry name" value="CRAL/TRIO N-terminal domain"/>
    <property type="match status" value="1"/>
</dbReference>
<name>A0A9Q0R3X1_9MAGN</name>
<dbReference type="Pfam" id="PF25099">
    <property type="entry name" value="GOLD_PATL1_C"/>
    <property type="match status" value="1"/>
</dbReference>
<dbReference type="EMBL" id="JAMYWD010000001">
    <property type="protein sequence ID" value="KAJ4982062.1"/>
    <property type="molecule type" value="Genomic_DNA"/>
</dbReference>
<evidence type="ECO:0000313" key="7">
    <source>
        <dbReference type="Proteomes" id="UP001141806"/>
    </source>
</evidence>
<evidence type="ECO:0000256" key="4">
    <source>
        <dbReference type="SAM" id="MobiDB-lite"/>
    </source>
</evidence>
<evidence type="ECO:0000313" key="6">
    <source>
        <dbReference type="EMBL" id="KAJ4982062.1"/>
    </source>
</evidence>
<feature type="compositionally biased region" description="Basic and acidic residues" evidence="4">
    <location>
        <begin position="122"/>
        <end position="169"/>
    </location>
</feature>
<comment type="caution">
    <text evidence="6">The sequence shown here is derived from an EMBL/GenBank/DDBJ whole genome shotgun (WGS) entry which is preliminary data.</text>
</comment>
<accession>A0A9Q0R3X1</accession>
<dbReference type="InterPro" id="IPR011074">
    <property type="entry name" value="CRAL/TRIO_N_dom"/>
</dbReference>
<dbReference type="InterPro" id="IPR044834">
    <property type="entry name" value="PATL"/>
</dbReference>
<organism evidence="6 7">
    <name type="scientific">Protea cynaroides</name>
    <dbReference type="NCBI Taxonomy" id="273540"/>
    <lineage>
        <taxon>Eukaryota</taxon>
        <taxon>Viridiplantae</taxon>
        <taxon>Streptophyta</taxon>
        <taxon>Embryophyta</taxon>
        <taxon>Tracheophyta</taxon>
        <taxon>Spermatophyta</taxon>
        <taxon>Magnoliopsida</taxon>
        <taxon>Proteales</taxon>
        <taxon>Proteaceae</taxon>
        <taxon>Protea</taxon>
    </lineage>
</organism>
<keyword evidence="7" id="KW-1185">Reference proteome</keyword>
<dbReference type="InterPro" id="IPR001251">
    <property type="entry name" value="CRAL-TRIO_dom"/>
</dbReference>
<dbReference type="SMART" id="SM00516">
    <property type="entry name" value="SEC14"/>
    <property type="match status" value="1"/>
</dbReference>
<dbReference type="Proteomes" id="UP001141806">
    <property type="component" value="Unassembled WGS sequence"/>
</dbReference>
<comment type="subcellular location">
    <subcellularLocation>
        <location evidence="1">Membrane</location>
    </subcellularLocation>
</comment>
<dbReference type="Pfam" id="PF00650">
    <property type="entry name" value="CRAL_TRIO"/>
    <property type="match status" value="1"/>
</dbReference>
<dbReference type="InterPro" id="IPR036273">
    <property type="entry name" value="CRAL/TRIO_N_dom_sf"/>
</dbReference>
<evidence type="ECO:0000256" key="1">
    <source>
        <dbReference type="ARBA" id="ARBA00004370"/>
    </source>
</evidence>
<evidence type="ECO:0000256" key="2">
    <source>
        <dbReference type="ARBA" id="ARBA00022448"/>
    </source>
</evidence>
<feature type="compositionally biased region" description="Basic and acidic residues" evidence="4">
    <location>
        <begin position="206"/>
        <end position="236"/>
    </location>
</feature>
<dbReference type="GO" id="GO:0008289">
    <property type="term" value="F:lipid binding"/>
    <property type="evidence" value="ECO:0007669"/>
    <property type="project" value="InterPro"/>
</dbReference>
<dbReference type="AlphaFoldDB" id="A0A9Q0R3X1"/>